<accession>A0A2C5YDJ2</accession>
<evidence type="ECO:0000313" key="2">
    <source>
        <dbReference type="EMBL" id="PHH65550.1"/>
    </source>
</evidence>
<evidence type="ECO:0000313" key="3">
    <source>
        <dbReference type="Proteomes" id="UP000226192"/>
    </source>
</evidence>
<dbReference type="AlphaFoldDB" id="A0A2C5YDJ2"/>
<feature type="compositionally biased region" description="Basic and acidic residues" evidence="1">
    <location>
        <begin position="1"/>
        <end position="10"/>
    </location>
</feature>
<sequence>MPESKEEKIAKTQANLPLPEQPPQAPDWQSADARTVQSSGQSADAGTGAGSVAGLREPATKDADMDMSGIGRQGDGAHK</sequence>
<organism evidence="2 3">
    <name type="scientific">Ophiocordyceps australis</name>
    <dbReference type="NCBI Taxonomy" id="1399860"/>
    <lineage>
        <taxon>Eukaryota</taxon>
        <taxon>Fungi</taxon>
        <taxon>Dikarya</taxon>
        <taxon>Ascomycota</taxon>
        <taxon>Pezizomycotina</taxon>
        <taxon>Sordariomycetes</taxon>
        <taxon>Hypocreomycetidae</taxon>
        <taxon>Hypocreales</taxon>
        <taxon>Ophiocordycipitaceae</taxon>
        <taxon>Ophiocordyceps</taxon>
    </lineage>
</organism>
<dbReference type="OrthoDB" id="3913483at2759"/>
<gene>
    <name evidence="2" type="ORF">CDD81_1985</name>
</gene>
<protein>
    <submittedName>
        <fullName evidence="2">Uncharacterized protein</fullName>
    </submittedName>
</protein>
<comment type="caution">
    <text evidence="2">The sequence shown here is derived from an EMBL/GenBank/DDBJ whole genome shotgun (WGS) entry which is preliminary data.</text>
</comment>
<keyword evidence="3" id="KW-1185">Reference proteome</keyword>
<feature type="region of interest" description="Disordered" evidence="1">
    <location>
        <begin position="1"/>
        <end position="79"/>
    </location>
</feature>
<evidence type="ECO:0000256" key="1">
    <source>
        <dbReference type="SAM" id="MobiDB-lite"/>
    </source>
</evidence>
<reference evidence="2 3" key="1">
    <citation type="submission" date="2017-06" db="EMBL/GenBank/DDBJ databases">
        <title>Ant-infecting Ophiocordyceps genomes reveal a high diversity of potential behavioral manipulation genes and a possible major role for enterotoxins.</title>
        <authorList>
            <person name="De Bekker C."/>
            <person name="Evans H.C."/>
            <person name="Brachmann A."/>
            <person name="Hughes D.P."/>
        </authorList>
    </citation>
    <scope>NUCLEOTIDE SEQUENCE [LARGE SCALE GENOMIC DNA]</scope>
    <source>
        <strain evidence="2 3">Map64</strain>
    </source>
</reference>
<proteinExistence type="predicted"/>
<feature type="compositionally biased region" description="Polar residues" evidence="1">
    <location>
        <begin position="35"/>
        <end position="44"/>
    </location>
</feature>
<dbReference type="Proteomes" id="UP000226192">
    <property type="component" value="Unassembled WGS sequence"/>
</dbReference>
<dbReference type="EMBL" id="NJET01000016">
    <property type="protein sequence ID" value="PHH65550.1"/>
    <property type="molecule type" value="Genomic_DNA"/>
</dbReference>
<name>A0A2C5YDJ2_9HYPO</name>